<reference evidence="3 4" key="1">
    <citation type="submission" date="2022-07" db="EMBL/GenBank/DDBJ databases">
        <title>Fecal culturing of patients with breast cancer.</title>
        <authorList>
            <person name="Teng N.M.Y."/>
            <person name="Kiu R."/>
            <person name="Evans R."/>
            <person name="Baker D.J."/>
            <person name="Zenner C."/>
            <person name="Robinson S.D."/>
            <person name="Hall L.J."/>
        </authorList>
    </citation>
    <scope>NUCLEOTIDE SEQUENCE [LARGE SCALE GENOMIC DNA]</scope>
    <source>
        <strain evidence="3 4">LH1063</strain>
    </source>
</reference>
<keyword evidence="1" id="KW-0732">Signal</keyword>
<protein>
    <submittedName>
        <fullName evidence="3">T9SS type A sorting domain-containing protein</fullName>
    </submittedName>
</protein>
<evidence type="ECO:0000313" key="4">
    <source>
        <dbReference type="Proteomes" id="UP001205603"/>
    </source>
</evidence>
<accession>A0ABT1MNP2</accession>
<feature type="signal peptide" evidence="1">
    <location>
        <begin position="1"/>
        <end position="20"/>
    </location>
</feature>
<organism evidence="3 4">
    <name type="scientific">Coprobacter tertius</name>
    <dbReference type="NCBI Taxonomy" id="2944915"/>
    <lineage>
        <taxon>Bacteria</taxon>
        <taxon>Pseudomonadati</taxon>
        <taxon>Bacteroidota</taxon>
        <taxon>Bacteroidia</taxon>
        <taxon>Bacteroidales</taxon>
        <taxon>Barnesiellaceae</taxon>
        <taxon>Coprobacter</taxon>
    </lineage>
</organism>
<proteinExistence type="predicted"/>
<feature type="chain" id="PRO_5045800340" evidence="1">
    <location>
        <begin position="21"/>
        <end position="381"/>
    </location>
</feature>
<dbReference type="Proteomes" id="UP001205603">
    <property type="component" value="Unassembled WGS sequence"/>
</dbReference>
<dbReference type="EMBL" id="JANDHW010000016">
    <property type="protein sequence ID" value="MCP9612906.1"/>
    <property type="molecule type" value="Genomic_DNA"/>
</dbReference>
<feature type="domain" description="Secretion system C-terminal sorting" evidence="2">
    <location>
        <begin position="304"/>
        <end position="379"/>
    </location>
</feature>
<name>A0ABT1MNP2_9BACT</name>
<evidence type="ECO:0000259" key="2">
    <source>
        <dbReference type="Pfam" id="PF18962"/>
    </source>
</evidence>
<gene>
    <name evidence="3" type="ORF">NMU02_12470</name>
</gene>
<evidence type="ECO:0000313" key="3">
    <source>
        <dbReference type="EMBL" id="MCP9612906.1"/>
    </source>
</evidence>
<dbReference type="Pfam" id="PF18962">
    <property type="entry name" value="Por_Secre_tail"/>
    <property type="match status" value="1"/>
</dbReference>
<keyword evidence="4" id="KW-1185">Reference proteome</keyword>
<sequence length="381" mass="43833">MNFRNILVFLFLLSSSILSGQLCLTRQYNQPRVGDVLKWTRTTYQPADSTGKDCVWDFSKVKAGGPVESVSYGFDVRDGSIVKEAFSTRFYYHDEGDTVFLKGYENESSIVRHVFPRPLFCYPFAYGDSVSGYLYTRGKYCDRLSLEQLGTGHTVVDGEGILILPGKDTLRHVLQITTTERYVQDATPITASYYLPDSLRIPHVKDSIAYRLVNDSSVIELRVTSWYARGYRYPLFESYENLILTPDTSYVMNRFSLYCSLDSMESYVGYDPENEWLLAEGEDENPREETKPEISWKERLELKIYPNPVRDELRVEYILPEAVSVNLSVQDMTGRILYSGGTHREEGDYRKTIPVSGFPRGQLLLVMRIENEIVTRIIIKE</sequence>
<dbReference type="RefSeq" id="WP_255028286.1">
    <property type="nucleotide sequence ID" value="NZ_JANDHW010000016.1"/>
</dbReference>
<comment type="caution">
    <text evidence="3">The sequence shown here is derived from an EMBL/GenBank/DDBJ whole genome shotgun (WGS) entry which is preliminary data.</text>
</comment>
<dbReference type="InterPro" id="IPR026444">
    <property type="entry name" value="Secre_tail"/>
</dbReference>
<evidence type="ECO:0000256" key="1">
    <source>
        <dbReference type="SAM" id="SignalP"/>
    </source>
</evidence>